<name>A0A150Q9N5_SORCE</name>
<dbReference type="OrthoDB" id="4134439at2"/>
<dbReference type="Proteomes" id="UP000075260">
    <property type="component" value="Unassembled WGS sequence"/>
</dbReference>
<sequence length="251" mass="28239">MEIDTSKPHVGRVYDYVLGGHHNYDVDRRAATEILKILPTYPKWAKLNRWFIQLVGQQWSEAGIENVLDLASGLPTQGHLNDYLPEARILFSDIDPVSVIYGEKLLADRPNMRYVQADLREPSPLFTAAAQFFGAERRIAVGCIGIVYLMDDEHTRDLVRRMHAFCVRGSVMALSFIVPRGASAAQRVNGAASLAGTKAYPRTPEEMAALVAPWKVQVCRPLMEWLDLDNFLTQEEYDASPFDMLGLIAHH</sequence>
<dbReference type="InterPro" id="IPR029063">
    <property type="entry name" value="SAM-dependent_MTases_sf"/>
</dbReference>
<dbReference type="RefSeq" id="WP_061611672.1">
    <property type="nucleotide sequence ID" value="NZ_JEMA01000910.1"/>
</dbReference>
<organism evidence="1 2">
    <name type="scientific">Sorangium cellulosum</name>
    <name type="common">Polyangium cellulosum</name>
    <dbReference type="NCBI Taxonomy" id="56"/>
    <lineage>
        <taxon>Bacteria</taxon>
        <taxon>Pseudomonadati</taxon>
        <taxon>Myxococcota</taxon>
        <taxon>Polyangia</taxon>
        <taxon>Polyangiales</taxon>
        <taxon>Polyangiaceae</taxon>
        <taxon>Sorangium</taxon>
    </lineage>
</organism>
<dbReference type="AlphaFoldDB" id="A0A150Q9N5"/>
<accession>A0A150Q9N5</accession>
<evidence type="ECO:0008006" key="3">
    <source>
        <dbReference type="Google" id="ProtNLM"/>
    </source>
</evidence>
<reference evidence="1 2" key="1">
    <citation type="submission" date="2014-02" db="EMBL/GenBank/DDBJ databases">
        <title>The small core and large imbalanced accessory genome model reveals a collaborative survival strategy of Sorangium cellulosum strains in nature.</title>
        <authorList>
            <person name="Han K."/>
            <person name="Peng R."/>
            <person name="Blom J."/>
            <person name="Li Y.-Z."/>
        </authorList>
    </citation>
    <scope>NUCLEOTIDE SEQUENCE [LARGE SCALE GENOMIC DNA]</scope>
    <source>
        <strain evidence="1 2">So0008-312</strain>
    </source>
</reference>
<protein>
    <recommendedName>
        <fullName evidence="3">Methyltransferase</fullName>
    </recommendedName>
</protein>
<dbReference type="Pfam" id="PF04672">
    <property type="entry name" value="Methyltransf_19"/>
    <property type="match status" value="1"/>
</dbReference>
<dbReference type="InterPro" id="IPR006764">
    <property type="entry name" value="SAM_dep_MeTrfase_SAV2177_type"/>
</dbReference>
<comment type="caution">
    <text evidence="1">The sequence shown here is derived from an EMBL/GenBank/DDBJ whole genome shotgun (WGS) entry which is preliminary data.</text>
</comment>
<gene>
    <name evidence="1" type="ORF">BE15_09485</name>
</gene>
<evidence type="ECO:0000313" key="2">
    <source>
        <dbReference type="Proteomes" id="UP000075260"/>
    </source>
</evidence>
<evidence type="ECO:0000313" key="1">
    <source>
        <dbReference type="EMBL" id="KYF64466.1"/>
    </source>
</evidence>
<dbReference type="EMBL" id="JEMA01000910">
    <property type="protein sequence ID" value="KYF64466.1"/>
    <property type="molecule type" value="Genomic_DNA"/>
</dbReference>
<dbReference type="PIRSF" id="PIRSF017393">
    <property type="entry name" value="MTase_SAV2177"/>
    <property type="match status" value="1"/>
</dbReference>
<proteinExistence type="predicted"/>
<dbReference type="SUPFAM" id="SSF53335">
    <property type="entry name" value="S-adenosyl-L-methionine-dependent methyltransferases"/>
    <property type="match status" value="1"/>
</dbReference>
<dbReference type="Gene3D" id="3.40.50.150">
    <property type="entry name" value="Vaccinia Virus protein VP39"/>
    <property type="match status" value="1"/>
</dbReference>